<name>A0A4C1W1F5_EUMVA</name>
<evidence type="ECO:0000256" key="1">
    <source>
        <dbReference type="SAM" id="MobiDB-lite"/>
    </source>
</evidence>
<accession>A0A4C1W1F5</accession>
<dbReference type="PANTHER" id="PTHR45913:SF5">
    <property type="entry name" value="GENERAL TRANSCRIPTION FACTOR II-I REPEAT DOMAIN-CONTAINING PROTEIN 2A-LIKE PROTEIN"/>
    <property type="match status" value="1"/>
</dbReference>
<evidence type="ECO:0000313" key="3">
    <source>
        <dbReference type="Proteomes" id="UP000299102"/>
    </source>
</evidence>
<reference evidence="2 3" key="1">
    <citation type="journal article" date="2019" name="Commun. Biol.">
        <title>The bagworm genome reveals a unique fibroin gene that provides high tensile strength.</title>
        <authorList>
            <person name="Kono N."/>
            <person name="Nakamura H."/>
            <person name="Ohtoshi R."/>
            <person name="Tomita M."/>
            <person name="Numata K."/>
            <person name="Arakawa K."/>
        </authorList>
    </citation>
    <scope>NUCLEOTIDE SEQUENCE [LARGE SCALE GENOMIC DNA]</scope>
</reference>
<gene>
    <name evidence="2" type="primary">GTF2IRD2</name>
    <name evidence="2" type="ORF">EVAR_95789_1</name>
</gene>
<dbReference type="Proteomes" id="UP000299102">
    <property type="component" value="Unassembled WGS sequence"/>
</dbReference>
<dbReference type="EMBL" id="BGZK01000465">
    <property type="protein sequence ID" value="GBP45138.1"/>
    <property type="molecule type" value="Genomic_DNA"/>
</dbReference>
<dbReference type="OrthoDB" id="6604388at2759"/>
<dbReference type="STRING" id="151549.A0A4C1W1F5"/>
<protein>
    <submittedName>
        <fullName evidence="2">General transcription factor II-I repeat domain-containing protein 2A</fullName>
    </submittedName>
</protein>
<dbReference type="PANTHER" id="PTHR45913">
    <property type="entry name" value="EPM2A-INTERACTING PROTEIN 1"/>
    <property type="match status" value="1"/>
</dbReference>
<dbReference type="AlphaFoldDB" id="A0A4C1W1F5"/>
<organism evidence="2 3">
    <name type="scientific">Eumeta variegata</name>
    <name type="common">Bagworm moth</name>
    <name type="synonym">Eumeta japonica</name>
    <dbReference type="NCBI Taxonomy" id="151549"/>
    <lineage>
        <taxon>Eukaryota</taxon>
        <taxon>Metazoa</taxon>
        <taxon>Ecdysozoa</taxon>
        <taxon>Arthropoda</taxon>
        <taxon>Hexapoda</taxon>
        <taxon>Insecta</taxon>
        <taxon>Pterygota</taxon>
        <taxon>Neoptera</taxon>
        <taxon>Endopterygota</taxon>
        <taxon>Lepidoptera</taxon>
        <taxon>Glossata</taxon>
        <taxon>Ditrysia</taxon>
        <taxon>Tineoidea</taxon>
        <taxon>Psychidae</taxon>
        <taxon>Oiketicinae</taxon>
        <taxon>Eumeta</taxon>
    </lineage>
</organism>
<keyword evidence="3" id="KW-1185">Reference proteome</keyword>
<evidence type="ECO:0000313" key="2">
    <source>
        <dbReference type="EMBL" id="GBP45138.1"/>
    </source>
</evidence>
<feature type="region of interest" description="Disordered" evidence="1">
    <location>
        <begin position="117"/>
        <end position="140"/>
    </location>
</feature>
<comment type="caution">
    <text evidence="2">The sequence shown here is derived from an EMBL/GenBank/DDBJ whole genome shotgun (WGS) entry which is preliminary data.</text>
</comment>
<proteinExistence type="predicted"/>
<sequence>MMAHGIKTKLTDCMAGFKSFSIALDESTDLSDTAQLAIFNRGVDKKFTVTEELLALRPLKGTTTGEDIFNEVQKHTSTRATIKVVDHHRPWIIATPEKTLHTSAFDFGRNRISIEGRSGPPTLLGRNTVSDEGGNGPPGQNYRKWKLHSLNEVNSGMCYFKWILCKIVAPTGVFLRIIELESRTKYKSSDRASRLVSQLTISVRSDKFLPTYLQAG</sequence>